<evidence type="ECO:0000313" key="15">
    <source>
        <dbReference type="EMBL" id="OUP14768.1"/>
    </source>
</evidence>
<evidence type="ECO:0000313" key="13">
    <source>
        <dbReference type="EMBL" id="MRZ57054.1"/>
    </source>
</evidence>
<evidence type="ECO:0000256" key="6">
    <source>
        <dbReference type="PIRSR" id="PIRSR006621-1"/>
    </source>
</evidence>
<reference evidence="18" key="2">
    <citation type="submission" date="2017-04" db="EMBL/GenBank/DDBJ databases">
        <title>Function of individual gut microbiota members based on whole genome sequencing of pure cultures obtained from chicken caecum.</title>
        <authorList>
            <person name="Medvecky M."/>
            <person name="Cejkova D."/>
            <person name="Polansky O."/>
            <person name="Karasova D."/>
            <person name="Kubasova T."/>
            <person name="Cizek A."/>
            <person name="Rychlik I."/>
        </authorList>
    </citation>
    <scope>NUCLEOTIDE SEQUENCE [LARGE SCALE GENOMIC DNA]</scope>
    <source>
        <strain evidence="18">An199</strain>
    </source>
</reference>
<dbReference type="Gene3D" id="3.20.20.70">
    <property type="entry name" value="Aldolase class I"/>
    <property type="match status" value="1"/>
</dbReference>
<evidence type="ECO:0000256" key="1">
    <source>
        <dbReference type="ARBA" id="ARBA00022630"/>
    </source>
</evidence>
<dbReference type="Proteomes" id="UP000095455">
    <property type="component" value="Unassembled WGS sequence"/>
</dbReference>
<dbReference type="Proteomes" id="UP001210126">
    <property type="component" value="Unassembled WGS sequence"/>
</dbReference>
<gene>
    <name evidence="9" type="primary">dus_2</name>
    <name evidence="15" type="ORF">B5F32_19480</name>
    <name evidence="9" type="ORF">ERS852380_04226</name>
    <name evidence="12" type="ORF">GKD66_11645</name>
    <name evidence="11" type="ORF">GKD67_21175</name>
    <name evidence="13" type="ORF">GKD68_20400</name>
    <name evidence="14" type="ORF">GKD70_18875</name>
    <name evidence="16" type="ORF">HHO38_01380</name>
    <name evidence="10" type="ORF">PN599_08925</name>
</gene>
<dbReference type="GO" id="GO:0050660">
    <property type="term" value="F:flavin adenine dinucleotide binding"/>
    <property type="evidence" value="ECO:0007669"/>
    <property type="project" value="InterPro"/>
</dbReference>
<evidence type="ECO:0000313" key="22">
    <source>
        <dbReference type="Proteomes" id="UP000461276"/>
    </source>
</evidence>
<keyword evidence="1 5" id="KW-0285">Flavoprotein</keyword>
<dbReference type="EMBL" id="WKMY01000023">
    <property type="protein sequence ID" value="MRY95702.1"/>
    <property type="molecule type" value="Genomic_DNA"/>
</dbReference>
<evidence type="ECO:0000256" key="7">
    <source>
        <dbReference type="PIRSR" id="PIRSR006621-2"/>
    </source>
</evidence>
<evidence type="ECO:0000313" key="23">
    <source>
        <dbReference type="Proteomes" id="UP000501982"/>
    </source>
</evidence>
<dbReference type="EMBL" id="JAQMPJ010000006">
    <property type="protein sequence ID" value="MDB9005123.1"/>
    <property type="molecule type" value="Genomic_DNA"/>
</dbReference>
<dbReference type="RefSeq" id="WP_005855693.1">
    <property type="nucleotide sequence ID" value="NZ_BAABYH010000001.1"/>
</dbReference>
<sequence length="310" mass="35585">MAVIHFAPLQGYTDSVYREAHTRVFGGVDTYYTPFVRIEKGGFRNKDLKDIACDRNRQVHVVPQLIASTPDEFRPIVRLFQENGYKEADINLGCPFPMQVRAHRGSGLLRYKEEAESLLRTIEEFPDISFSMKMRLGWECTDESFVLLSLLNKLPLKHITLHPRLGIQQYKGAIDWDGFSRFYDECELPLYYNGDLVGLEDIRGIKERFPGLAGIMLGRGLLASPWLATEFVSGQVLTVNERRDKLVMFHESLMDEYAARLEGGEHQVLSKMKTIWDYLLPEADKRLRKKVLKSTSLTSYQSAVKDLLSL</sequence>
<dbReference type="InterPro" id="IPR001269">
    <property type="entry name" value="DUS_fam"/>
</dbReference>
<dbReference type="PANTHER" id="PTHR45846:SF1">
    <property type="entry name" value="TRNA-DIHYDROURIDINE(47) SYNTHASE [NAD(P)(+)]-LIKE"/>
    <property type="match status" value="1"/>
</dbReference>
<dbReference type="EMBL" id="NFJX01000027">
    <property type="protein sequence ID" value="OUP14768.1"/>
    <property type="molecule type" value="Genomic_DNA"/>
</dbReference>
<comment type="similarity">
    <text evidence="5">Belongs to the dus family.</text>
</comment>
<evidence type="ECO:0000313" key="18">
    <source>
        <dbReference type="Proteomes" id="UP000195950"/>
    </source>
</evidence>
<comment type="function">
    <text evidence="5">Catalyzes the synthesis of 5,6-dihydrouridine (D), a modified base found in the D-loop of most tRNAs, via the reduction of the C5-C6 double bond in target uridines.</text>
</comment>
<evidence type="ECO:0000256" key="5">
    <source>
        <dbReference type="PIRNR" id="PIRNR006621"/>
    </source>
</evidence>
<evidence type="ECO:0000313" key="12">
    <source>
        <dbReference type="EMBL" id="MRZ50859.1"/>
    </source>
</evidence>
<comment type="cofactor">
    <cofactor evidence="5 7">
        <name>FMN</name>
        <dbReference type="ChEBI" id="CHEBI:58210"/>
    </cofactor>
</comment>
<dbReference type="EMBL" id="WKNE01000027">
    <property type="protein sequence ID" value="MRZ57054.1"/>
    <property type="molecule type" value="Genomic_DNA"/>
</dbReference>
<keyword evidence="7" id="KW-0547">Nucleotide-binding</keyword>
<evidence type="ECO:0000313" key="20">
    <source>
        <dbReference type="Proteomes" id="UP000441358"/>
    </source>
</evidence>
<dbReference type="EMBL" id="CYYK01000023">
    <property type="protein sequence ID" value="CUP24876.1"/>
    <property type="molecule type" value="Genomic_DNA"/>
</dbReference>
<accession>A0A174LQ59</accession>
<keyword evidence="2 5" id="KW-0288">FMN</keyword>
<dbReference type="Proteomes" id="UP000461276">
    <property type="component" value="Unassembled WGS sequence"/>
</dbReference>
<dbReference type="InterPro" id="IPR035587">
    <property type="entry name" value="DUS-like_FMN-bd"/>
</dbReference>
<evidence type="ECO:0000256" key="2">
    <source>
        <dbReference type="ARBA" id="ARBA00022643"/>
    </source>
</evidence>
<feature type="domain" description="DUS-like FMN-binding" evidence="8">
    <location>
        <begin position="6"/>
        <end position="279"/>
    </location>
</feature>
<evidence type="ECO:0000256" key="3">
    <source>
        <dbReference type="ARBA" id="ARBA00022694"/>
    </source>
</evidence>
<reference evidence="19 20" key="4">
    <citation type="journal article" date="2019" name="Nat. Med.">
        <title>A library of human gut bacterial isolates paired with longitudinal multiomics data enables mechanistic microbiome research.</title>
        <authorList>
            <person name="Poyet M."/>
            <person name="Groussin M."/>
            <person name="Gibbons S.M."/>
            <person name="Avila-Pacheco J."/>
            <person name="Jiang X."/>
            <person name="Kearney S.M."/>
            <person name="Perrotta A.R."/>
            <person name="Berdy B."/>
            <person name="Zhao S."/>
            <person name="Lieberman T.D."/>
            <person name="Swanson P.K."/>
            <person name="Smith M."/>
            <person name="Roesemann S."/>
            <person name="Alexander J.E."/>
            <person name="Rich S.A."/>
            <person name="Livny J."/>
            <person name="Vlamakis H."/>
            <person name="Clish C."/>
            <person name="Bullock K."/>
            <person name="Deik A."/>
            <person name="Scott J."/>
            <person name="Pierce K.A."/>
            <person name="Xavier R.J."/>
            <person name="Alm E.J."/>
        </authorList>
    </citation>
    <scope>NUCLEOTIDE SEQUENCE [LARGE SCALE GENOMIC DNA]</scope>
    <source>
        <strain evidence="13 19">BIOML-A2</strain>
        <strain evidence="14 21">BIOML-A20</strain>
        <strain evidence="12 20">BIOML-A32</strain>
        <strain evidence="11 22">BIOML-A9</strain>
    </source>
</reference>
<feature type="binding site" evidence="7">
    <location>
        <position position="133"/>
    </location>
    <ligand>
        <name>FMN</name>
        <dbReference type="ChEBI" id="CHEBI:58210"/>
    </ligand>
</feature>
<feature type="binding site" evidence="7">
    <location>
        <begin position="218"/>
        <end position="219"/>
    </location>
    <ligand>
        <name>FMN</name>
        <dbReference type="ChEBI" id="CHEBI:58210"/>
    </ligand>
</feature>
<evidence type="ECO:0000313" key="11">
    <source>
        <dbReference type="EMBL" id="MRY95702.1"/>
    </source>
</evidence>
<organism evidence="12 20">
    <name type="scientific">Parabacteroides distasonis</name>
    <dbReference type="NCBI Taxonomy" id="823"/>
    <lineage>
        <taxon>Bacteria</taxon>
        <taxon>Pseudomonadati</taxon>
        <taxon>Bacteroidota</taxon>
        <taxon>Bacteroidia</taxon>
        <taxon>Bacteroidales</taxon>
        <taxon>Tannerellaceae</taxon>
        <taxon>Parabacteroides</taxon>
    </lineage>
</organism>
<dbReference type="Proteomes" id="UP000441609">
    <property type="component" value="Unassembled WGS sequence"/>
</dbReference>
<keyword evidence="3 5" id="KW-0819">tRNA processing</keyword>
<dbReference type="OMA" id="YRPPAHW"/>
<reference evidence="15" key="3">
    <citation type="journal article" date="2018" name="BMC Genomics">
        <title>Whole genome sequencing and function prediction of 133 gut anaerobes isolated from chicken caecum in pure cultures.</title>
        <authorList>
            <person name="Medvecky M."/>
            <person name="Cejkova D."/>
            <person name="Polansky O."/>
            <person name="Karasova D."/>
            <person name="Kubasova T."/>
            <person name="Cizek A."/>
            <person name="Rychlik I."/>
        </authorList>
    </citation>
    <scope>NUCLEOTIDE SEQUENCE</scope>
    <source>
        <strain evidence="15">An199</strain>
    </source>
</reference>
<evidence type="ECO:0000313" key="9">
    <source>
        <dbReference type="EMBL" id="CUP24876.1"/>
    </source>
</evidence>
<reference evidence="10" key="6">
    <citation type="submission" date="2023-01" db="EMBL/GenBank/DDBJ databases">
        <title>Human gut microbiome strain richness.</title>
        <authorList>
            <person name="Chen-Liaw A."/>
        </authorList>
    </citation>
    <scope>NUCLEOTIDE SEQUENCE</scope>
    <source>
        <strain evidence="10">RTP21484st1_E5_RTP21484_190118</strain>
    </source>
</reference>
<protein>
    <recommendedName>
        <fullName evidence="5">tRNA-dihydrouridine synthase</fullName>
        <ecNumber evidence="5">1.3.1.-</ecNumber>
    </recommendedName>
</protein>
<evidence type="ECO:0000313" key="21">
    <source>
        <dbReference type="Proteomes" id="UP000441609"/>
    </source>
</evidence>
<evidence type="ECO:0000313" key="14">
    <source>
        <dbReference type="EMBL" id="MSB75328.1"/>
    </source>
</evidence>
<evidence type="ECO:0000313" key="10">
    <source>
        <dbReference type="EMBL" id="MDB9005123.1"/>
    </source>
</evidence>
<proteinExistence type="inferred from homology"/>
<evidence type="ECO:0000313" key="19">
    <source>
        <dbReference type="Proteomes" id="UP000432516"/>
    </source>
</evidence>
<dbReference type="GO" id="GO:0003723">
    <property type="term" value="F:RNA binding"/>
    <property type="evidence" value="ECO:0007669"/>
    <property type="project" value="TreeGrafter"/>
</dbReference>
<dbReference type="InterPro" id="IPR013785">
    <property type="entry name" value="Aldolase_TIM"/>
</dbReference>
<dbReference type="PIRSF" id="PIRSF006621">
    <property type="entry name" value="Dus"/>
    <property type="match status" value="1"/>
</dbReference>
<dbReference type="Proteomes" id="UP000432516">
    <property type="component" value="Unassembled WGS sequence"/>
</dbReference>
<dbReference type="Pfam" id="PF01207">
    <property type="entry name" value="Dus"/>
    <property type="match status" value="1"/>
</dbReference>
<dbReference type="EMBL" id="WKMO01000022">
    <property type="protein sequence ID" value="MSB75328.1"/>
    <property type="molecule type" value="Genomic_DNA"/>
</dbReference>
<evidence type="ECO:0000259" key="8">
    <source>
        <dbReference type="Pfam" id="PF01207"/>
    </source>
</evidence>
<dbReference type="Proteomes" id="UP000501982">
    <property type="component" value="Chromosome"/>
</dbReference>
<dbReference type="PANTHER" id="PTHR45846">
    <property type="entry name" value="TRNA-DIHYDROURIDINE(47) SYNTHASE [NAD(P)(+)]-LIKE"/>
    <property type="match status" value="1"/>
</dbReference>
<reference evidence="9 17" key="1">
    <citation type="submission" date="2015-09" db="EMBL/GenBank/DDBJ databases">
        <authorList>
            <consortium name="Pathogen Informatics"/>
        </authorList>
    </citation>
    <scope>NUCLEOTIDE SEQUENCE [LARGE SCALE GENOMIC DNA]</scope>
    <source>
        <strain evidence="9 17">2789STDY5608822</strain>
    </source>
</reference>
<evidence type="ECO:0000313" key="17">
    <source>
        <dbReference type="Proteomes" id="UP000095455"/>
    </source>
</evidence>
<dbReference type="OrthoDB" id="9764501at2"/>
<name>A0A174LQ59_PARDI</name>
<dbReference type="Proteomes" id="UP000195950">
    <property type="component" value="Unassembled WGS sequence"/>
</dbReference>
<evidence type="ECO:0000313" key="16">
    <source>
        <dbReference type="EMBL" id="QJE27058.1"/>
    </source>
</evidence>
<dbReference type="EC" id="1.3.1.-" evidence="5"/>
<evidence type="ECO:0000256" key="4">
    <source>
        <dbReference type="ARBA" id="ARBA00023002"/>
    </source>
</evidence>
<feature type="active site" description="Proton donor" evidence="6">
    <location>
        <position position="94"/>
    </location>
</feature>
<dbReference type="EMBL" id="WKMC01000007">
    <property type="protein sequence ID" value="MRZ50859.1"/>
    <property type="molecule type" value="Genomic_DNA"/>
</dbReference>
<dbReference type="EMBL" id="CP051672">
    <property type="protein sequence ID" value="QJE27058.1"/>
    <property type="molecule type" value="Genomic_DNA"/>
</dbReference>
<dbReference type="CDD" id="cd02801">
    <property type="entry name" value="DUS_like_FMN"/>
    <property type="match status" value="1"/>
</dbReference>
<keyword evidence="4 5" id="KW-0560">Oxidoreductase</keyword>
<reference evidence="16 23" key="5">
    <citation type="submission" date="2020-04" db="EMBL/GenBank/DDBJ databases">
        <title>Complete Genomes and Methylome analysis of CBBP consortium that reverse antibiotic-induced susceptibility to vancomycin-resistant Enterococcus faecium infection.</title>
        <authorList>
            <person name="Fomenkov A."/>
            <person name="Zhang Z."/>
            <person name="Pamer E."/>
            <person name="Roberts R.J."/>
        </authorList>
    </citation>
    <scope>NUCLEOTIDE SEQUENCE [LARGE SCALE GENOMIC DNA]</scope>
    <source>
        <strain evidence="23">CBBP</strain>
        <strain evidence="16">CBBP-1</strain>
    </source>
</reference>
<feature type="binding site" evidence="7">
    <location>
        <position position="162"/>
    </location>
    <ligand>
        <name>FMN</name>
        <dbReference type="ChEBI" id="CHEBI:58210"/>
    </ligand>
</feature>
<dbReference type="Proteomes" id="UP000441358">
    <property type="component" value="Unassembled WGS sequence"/>
</dbReference>
<feature type="binding site" evidence="7">
    <location>
        <position position="64"/>
    </location>
    <ligand>
        <name>FMN</name>
        <dbReference type="ChEBI" id="CHEBI:58210"/>
    </ligand>
</feature>
<dbReference type="AlphaFoldDB" id="A0A174LQ59"/>
<dbReference type="GO" id="GO:0017150">
    <property type="term" value="F:tRNA dihydrouridine synthase activity"/>
    <property type="evidence" value="ECO:0007669"/>
    <property type="project" value="InterPro"/>
</dbReference>
<dbReference type="SUPFAM" id="SSF51395">
    <property type="entry name" value="FMN-linked oxidoreductases"/>
    <property type="match status" value="1"/>
</dbReference>